<keyword evidence="5" id="KW-0809">Transit peptide</keyword>
<dbReference type="InterPro" id="IPR044838">
    <property type="entry name" value="EGY1-like"/>
</dbReference>
<organism evidence="11 12">
    <name type="scientific">Haloarcula onubensis</name>
    <dbReference type="NCBI Taxonomy" id="2950539"/>
    <lineage>
        <taxon>Archaea</taxon>
        <taxon>Methanobacteriati</taxon>
        <taxon>Methanobacteriota</taxon>
        <taxon>Stenosarchaea group</taxon>
        <taxon>Halobacteria</taxon>
        <taxon>Halobacteriales</taxon>
        <taxon>Haloarculaceae</taxon>
        <taxon>Haloarcula</taxon>
    </lineage>
</organism>
<evidence type="ECO:0000256" key="9">
    <source>
        <dbReference type="SAM" id="Phobius"/>
    </source>
</evidence>
<keyword evidence="6 9" id="KW-1133">Transmembrane helix</keyword>
<feature type="transmembrane region" description="Helical" evidence="9">
    <location>
        <begin position="344"/>
        <end position="363"/>
    </location>
</feature>
<dbReference type="PANTHER" id="PTHR31412:SF0">
    <property type="entry name" value="ZINC METALLOPROTEASE EGY1, CHLOROPLASTIC-RELATED"/>
    <property type="match status" value="1"/>
</dbReference>
<evidence type="ECO:0000256" key="8">
    <source>
        <dbReference type="SAM" id="MobiDB-lite"/>
    </source>
</evidence>
<comment type="caution">
    <text evidence="11">The sequence shown here is derived from an EMBL/GenBank/DDBJ whole genome shotgun (WGS) entry which is preliminary data.</text>
</comment>
<dbReference type="EMBL" id="JAMQOS010000002">
    <property type="protein sequence ID" value="MDS0282212.1"/>
    <property type="molecule type" value="Genomic_DNA"/>
</dbReference>
<gene>
    <name evidence="11" type="ORF">NDI86_08750</name>
</gene>
<feature type="transmembrane region" description="Helical" evidence="9">
    <location>
        <begin position="273"/>
        <end position="293"/>
    </location>
</feature>
<feature type="domain" description="Peptidase M50" evidence="10">
    <location>
        <begin position="144"/>
        <end position="312"/>
    </location>
</feature>
<evidence type="ECO:0000256" key="3">
    <source>
        <dbReference type="ARBA" id="ARBA00022692"/>
    </source>
</evidence>
<evidence type="ECO:0000256" key="1">
    <source>
        <dbReference type="ARBA" id="ARBA00004141"/>
    </source>
</evidence>
<keyword evidence="3 9" id="KW-0812">Transmembrane</keyword>
<feature type="transmembrane region" description="Helical" evidence="9">
    <location>
        <begin position="174"/>
        <end position="192"/>
    </location>
</feature>
<proteinExistence type="predicted"/>
<feature type="region of interest" description="Disordered" evidence="8">
    <location>
        <begin position="56"/>
        <end position="82"/>
    </location>
</feature>
<keyword evidence="2 11" id="KW-0645">Protease</keyword>
<feature type="transmembrane region" description="Helical" evidence="9">
    <location>
        <begin position="375"/>
        <end position="395"/>
    </location>
</feature>
<evidence type="ECO:0000256" key="4">
    <source>
        <dbReference type="ARBA" id="ARBA00022801"/>
    </source>
</evidence>
<dbReference type="GO" id="GO:0006508">
    <property type="term" value="P:proteolysis"/>
    <property type="evidence" value="ECO:0007669"/>
    <property type="project" value="UniProtKB-KW"/>
</dbReference>
<feature type="transmembrane region" description="Helical" evidence="9">
    <location>
        <begin position="141"/>
        <end position="162"/>
    </location>
</feature>
<evidence type="ECO:0000256" key="7">
    <source>
        <dbReference type="ARBA" id="ARBA00023136"/>
    </source>
</evidence>
<dbReference type="Pfam" id="PF02163">
    <property type="entry name" value="Peptidase_M50"/>
    <property type="match status" value="1"/>
</dbReference>
<keyword evidence="12" id="KW-1185">Reference proteome</keyword>
<comment type="subcellular location">
    <subcellularLocation>
        <location evidence="1">Membrane</location>
        <topology evidence="1">Multi-pass membrane protein</topology>
    </subcellularLocation>
</comment>
<reference evidence="11 12" key="1">
    <citation type="submission" date="2022-06" db="EMBL/GenBank/DDBJ databases">
        <title>Halomicroarcula sp. a new haloarchaeum isolate from saline soil.</title>
        <authorList>
            <person name="Strakova D."/>
            <person name="Galisteo C."/>
            <person name="Sanchez-Porro C."/>
            <person name="Ventosa A."/>
        </authorList>
    </citation>
    <scope>NUCLEOTIDE SEQUENCE [LARGE SCALE GENOMIC DNA]</scope>
    <source>
        <strain evidence="11 12">S3CR25-11</strain>
    </source>
</reference>
<protein>
    <submittedName>
        <fullName evidence="11">Site-2 protease family protein</fullName>
    </submittedName>
</protein>
<feature type="transmembrane region" description="Helical" evidence="9">
    <location>
        <begin position="204"/>
        <end position="226"/>
    </location>
</feature>
<evidence type="ECO:0000256" key="6">
    <source>
        <dbReference type="ARBA" id="ARBA00022989"/>
    </source>
</evidence>
<dbReference type="RefSeq" id="WP_310900041.1">
    <property type="nucleotide sequence ID" value="NZ_JAMQOS010000002.1"/>
</dbReference>
<keyword evidence="7 9" id="KW-0472">Membrane</keyword>
<evidence type="ECO:0000256" key="2">
    <source>
        <dbReference type="ARBA" id="ARBA00022670"/>
    </source>
</evidence>
<keyword evidence="4" id="KW-0378">Hydrolase</keyword>
<name>A0ABU2FPI1_9EURY</name>
<evidence type="ECO:0000313" key="12">
    <source>
        <dbReference type="Proteomes" id="UP001268864"/>
    </source>
</evidence>
<accession>A0ABU2FPI1</accession>
<dbReference type="Proteomes" id="UP001268864">
    <property type="component" value="Unassembled WGS sequence"/>
</dbReference>
<feature type="transmembrane region" description="Helical" evidence="9">
    <location>
        <begin position="105"/>
        <end position="129"/>
    </location>
</feature>
<evidence type="ECO:0000259" key="10">
    <source>
        <dbReference type="Pfam" id="PF02163"/>
    </source>
</evidence>
<sequence>MSGHGDDAPSPDELAGVFRVAAVDRTDGAVRYFGEPLVRPDAVVETLRPQFSQSGYSLSLERQPAPPGQSGPNSHARPASDGLGVPQTEQYALVAEPKDDGGIPWLNVVLLVATIGSTLFVGASSWYYIPVTDEPLRIFEAWPFVVAMLGVLGIHELGHYAAARYHGVDVTLPYFIPFPSLLGTMGAVINIRGRIPSRKALFDIGVAGPLAGLVATVVVTVVGFTLDPIAVPERVRSGGAEYAINFHDPLLMQAIEGFVTTLGIGTSVGPTEAVHPVVFAGWAGMFFTFLNLLPVGQLDGGHIVRSIVGHRQETVAAAVPGGLFALAGFLYFTQDAPPVGFGVWTLWVFWGLLAAGMAYAGPARPTVDEPLDRRRAILGGVTFALGLACFTPIPFEIVAA</sequence>
<feature type="transmembrane region" description="Helical" evidence="9">
    <location>
        <begin position="314"/>
        <end position="332"/>
    </location>
</feature>
<dbReference type="InterPro" id="IPR008915">
    <property type="entry name" value="Peptidase_M50"/>
</dbReference>
<dbReference type="CDD" id="cd06160">
    <property type="entry name" value="S2P-M50_like_2"/>
    <property type="match status" value="1"/>
</dbReference>
<evidence type="ECO:0000313" key="11">
    <source>
        <dbReference type="EMBL" id="MDS0282212.1"/>
    </source>
</evidence>
<evidence type="ECO:0000256" key="5">
    <source>
        <dbReference type="ARBA" id="ARBA00022946"/>
    </source>
</evidence>
<dbReference type="GO" id="GO:0008233">
    <property type="term" value="F:peptidase activity"/>
    <property type="evidence" value="ECO:0007669"/>
    <property type="project" value="UniProtKB-KW"/>
</dbReference>
<dbReference type="PANTHER" id="PTHR31412">
    <property type="entry name" value="ZINC METALLOPROTEASE EGY1"/>
    <property type="match status" value="1"/>
</dbReference>